<sequence>MAALDMDTVSKYLERSMQNCSLSNQIMSFEDGFGVTDESEGDHIPIIDRTLELNSHIPVPYHLEQCLDLKTGEVYYVNRNSGMRVKEDPRKFVSSSYADQFSLDSDVTVFSEEGSSYYESEESSSESSREIYKEEVLVVAGCKACFMYFMVPKLLTDCPKCEAQLLHF</sequence>
<evidence type="ECO:0008006" key="3">
    <source>
        <dbReference type="Google" id="ProtNLM"/>
    </source>
</evidence>
<protein>
    <recommendedName>
        <fullName evidence="3">WW domain-containing protein</fullName>
    </recommendedName>
</protein>
<dbReference type="Proteomes" id="UP000264353">
    <property type="component" value="Chromosome A7"/>
</dbReference>
<dbReference type="InterPro" id="IPR051105">
    <property type="entry name" value="WWC/KIBRA_Hippo_Reg"/>
</dbReference>
<dbReference type="PANTHER" id="PTHR14791">
    <property type="entry name" value="BOMB/KIRA PROTEINS"/>
    <property type="match status" value="1"/>
</dbReference>
<accession>A0A397YJ51</accession>
<proteinExistence type="predicted"/>
<evidence type="ECO:0000313" key="1">
    <source>
        <dbReference type="EMBL" id="RID53431.1"/>
    </source>
</evidence>
<dbReference type="PANTHER" id="PTHR14791:SF45">
    <property type="entry name" value="WW DOMAIN-CONTAINING PROTEIN"/>
    <property type="match status" value="1"/>
</dbReference>
<name>A0A397YJ51_BRACM</name>
<dbReference type="EMBL" id="CM010634">
    <property type="protein sequence ID" value="RID53431.1"/>
    <property type="molecule type" value="Genomic_DNA"/>
</dbReference>
<gene>
    <name evidence="1" type="ORF">BRARA_G00823</name>
</gene>
<reference evidence="1 2" key="1">
    <citation type="submission" date="2018-06" db="EMBL/GenBank/DDBJ databases">
        <title>WGS assembly of Brassica rapa FPsc.</title>
        <authorList>
            <person name="Bowman J."/>
            <person name="Kohchi T."/>
            <person name="Yamato K."/>
            <person name="Jenkins J."/>
            <person name="Shu S."/>
            <person name="Ishizaki K."/>
            <person name="Yamaoka S."/>
            <person name="Nishihama R."/>
            <person name="Nakamura Y."/>
            <person name="Berger F."/>
            <person name="Adam C."/>
            <person name="Aki S."/>
            <person name="Althoff F."/>
            <person name="Araki T."/>
            <person name="Arteaga-Vazquez M."/>
            <person name="Balasubrmanian S."/>
            <person name="Bauer D."/>
            <person name="Boehm C."/>
            <person name="Briginshaw L."/>
            <person name="Caballero-Perez J."/>
            <person name="Catarino B."/>
            <person name="Chen F."/>
            <person name="Chiyoda S."/>
            <person name="Chovatia M."/>
            <person name="Davies K."/>
            <person name="Delmans M."/>
            <person name="Demura T."/>
            <person name="Dierschke T."/>
            <person name="Dolan L."/>
            <person name="Dorantes-Acosta A."/>
            <person name="Eklund D."/>
            <person name="Florent S."/>
            <person name="Flores-Sandoval E."/>
            <person name="Fujiyama A."/>
            <person name="Fukuzawa H."/>
            <person name="Galik B."/>
            <person name="Grimanelli D."/>
            <person name="Grimwood J."/>
            <person name="Grossniklaus U."/>
            <person name="Hamada T."/>
            <person name="Haseloff J."/>
            <person name="Hetherington A."/>
            <person name="Higo A."/>
            <person name="Hirakawa Y."/>
            <person name="Hundley H."/>
            <person name="Ikeda Y."/>
            <person name="Inoue K."/>
            <person name="Inoue S."/>
            <person name="Ishida S."/>
            <person name="Jia Q."/>
            <person name="Kakita M."/>
            <person name="Kanazawa T."/>
            <person name="Kawai Y."/>
            <person name="Kawashima T."/>
            <person name="Kennedy M."/>
            <person name="Kinose K."/>
            <person name="Kinoshita T."/>
            <person name="Kohara Y."/>
            <person name="Koide E."/>
            <person name="Komatsu K."/>
            <person name="Kopischke S."/>
            <person name="Kubo M."/>
            <person name="Kyozuka J."/>
            <person name="Lagercrantz U."/>
            <person name="Lin S."/>
            <person name="Lindquist E."/>
            <person name="Lipzen A."/>
            <person name="Lu C."/>
            <person name="Luna E."/>
            <person name="Martienssen R."/>
            <person name="Minamino N."/>
            <person name="Mizutani M."/>
            <person name="Mizutani M."/>
            <person name="Mochizuki N."/>
            <person name="Monte I."/>
            <person name="Mosher R."/>
            <person name="Nagasaki H."/>
            <person name="Nakagami H."/>
            <person name="Naramoto S."/>
            <person name="Nishitani K."/>
            <person name="Ohtani M."/>
            <person name="Okamoto T."/>
            <person name="Okumura M."/>
            <person name="Phillips J."/>
            <person name="Pollak B."/>
            <person name="Reinders A."/>
            <person name="Roevekamp M."/>
            <person name="Sano R."/>
            <person name="Sawa S."/>
            <person name="Schmid M."/>
            <person name="Shirakawa M."/>
            <person name="Solano R."/>
            <person name="Spunde A."/>
            <person name="Suetsugu N."/>
            <person name="Sugano S."/>
            <person name="Sugiyama A."/>
            <person name="Sun R."/>
            <person name="Suzuki Y."/>
            <person name="Takenaka M."/>
            <person name="Takezawa D."/>
            <person name="Tomogane H."/>
            <person name="Tsuzuki M."/>
            <person name="Ueda T."/>
            <person name="Umeda M."/>
            <person name="Ward J."/>
            <person name="Watanabe Y."/>
            <person name="Yazaki K."/>
            <person name="Yokoyama R."/>
            <person name="Yoshitake Y."/>
            <person name="Yotsui I."/>
            <person name="Zachgo S."/>
            <person name="Schmutz J."/>
        </authorList>
    </citation>
    <scope>NUCLEOTIDE SEQUENCE [LARGE SCALE GENOMIC DNA]</scope>
    <source>
        <strain evidence="2">cv. B-3</strain>
    </source>
</reference>
<dbReference type="AlphaFoldDB" id="A0A397YJ51"/>
<organism evidence="1 2">
    <name type="scientific">Brassica campestris</name>
    <name type="common">Field mustard</name>
    <dbReference type="NCBI Taxonomy" id="3711"/>
    <lineage>
        <taxon>Eukaryota</taxon>
        <taxon>Viridiplantae</taxon>
        <taxon>Streptophyta</taxon>
        <taxon>Embryophyta</taxon>
        <taxon>Tracheophyta</taxon>
        <taxon>Spermatophyta</taxon>
        <taxon>Magnoliopsida</taxon>
        <taxon>eudicotyledons</taxon>
        <taxon>Gunneridae</taxon>
        <taxon>Pentapetalae</taxon>
        <taxon>rosids</taxon>
        <taxon>malvids</taxon>
        <taxon>Brassicales</taxon>
        <taxon>Brassicaceae</taxon>
        <taxon>Brassiceae</taxon>
        <taxon>Brassica</taxon>
    </lineage>
</organism>
<evidence type="ECO:0000313" key="2">
    <source>
        <dbReference type="Proteomes" id="UP000264353"/>
    </source>
</evidence>